<name>A0A5C7HK39_9ROSI</name>
<feature type="region of interest" description="Disordered" evidence="1">
    <location>
        <begin position="88"/>
        <end position="117"/>
    </location>
</feature>
<reference evidence="4" key="1">
    <citation type="journal article" date="2019" name="Gigascience">
        <title>De novo genome assembly of the endangered Acer yangbiense, a plant species with extremely small populations endemic to Yunnan Province, China.</title>
        <authorList>
            <person name="Yang J."/>
            <person name="Wariss H.M."/>
            <person name="Tao L."/>
            <person name="Zhang R."/>
            <person name="Yun Q."/>
            <person name="Hollingsworth P."/>
            <person name="Dao Z."/>
            <person name="Luo G."/>
            <person name="Guo H."/>
            <person name="Ma Y."/>
            <person name="Sun W."/>
        </authorList>
    </citation>
    <scope>NUCLEOTIDE SEQUENCE [LARGE SCALE GENOMIC DNA]</scope>
    <source>
        <strain evidence="4">cv. Malutang</strain>
    </source>
</reference>
<proteinExistence type="predicted"/>
<keyword evidence="4" id="KW-1185">Reference proteome</keyword>
<evidence type="ECO:0000259" key="2">
    <source>
        <dbReference type="Pfam" id="PF05678"/>
    </source>
</evidence>
<dbReference type="AlphaFoldDB" id="A0A5C7HK39"/>
<dbReference type="PANTHER" id="PTHR33143">
    <property type="entry name" value="F16F4.1 PROTEIN-RELATED"/>
    <property type="match status" value="1"/>
</dbReference>
<feature type="domain" description="VQ" evidence="2">
    <location>
        <begin position="67"/>
        <end position="92"/>
    </location>
</feature>
<evidence type="ECO:0000313" key="3">
    <source>
        <dbReference type="EMBL" id="TXG57380.1"/>
    </source>
</evidence>
<dbReference type="PANTHER" id="PTHR33143:SF76">
    <property type="entry name" value="VQ MOTIF-CONTAINING PROTEIN 8, CHLOROPLASTIC"/>
    <property type="match status" value="1"/>
</dbReference>
<dbReference type="GO" id="GO:0005634">
    <property type="term" value="C:nucleus"/>
    <property type="evidence" value="ECO:0007669"/>
    <property type="project" value="TreeGrafter"/>
</dbReference>
<dbReference type="Proteomes" id="UP000323000">
    <property type="component" value="Chromosome 8"/>
</dbReference>
<organism evidence="3 4">
    <name type="scientific">Acer yangbiense</name>
    <dbReference type="NCBI Taxonomy" id="1000413"/>
    <lineage>
        <taxon>Eukaryota</taxon>
        <taxon>Viridiplantae</taxon>
        <taxon>Streptophyta</taxon>
        <taxon>Embryophyta</taxon>
        <taxon>Tracheophyta</taxon>
        <taxon>Spermatophyta</taxon>
        <taxon>Magnoliopsida</taxon>
        <taxon>eudicotyledons</taxon>
        <taxon>Gunneridae</taxon>
        <taxon>Pentapetalae</taxon>
        <taxon>rosids</taxon>
        <taxon>malvids</taxon>
        <taxon>Sapindales</taxon>
        <taxon>Sapindaceae</taxon>
        <taxon>Hippocastanoideae</taxon>
        <taxon>Acereae</taxon>
        <taxon>Acer</taxon>
    </lineage>
</organism>
<accession>A0A5C7HK39</accession>
<feature type="region of interest" description="Disordered" evidence="1">
    <location>
        <begin position="1"/>
        <end position="62"/>
    </location>
</feature>
<feature type="compositionally biased region" description="Basic and acidic residues" evidence="1">
    <location>
        <begin position="1"/>
        <end position="18"/>
    </location>
</feature>
<gene>
    <name evidence="3" type="ORF">EZV62_018693</name>
</gene>
<protein>
    <recommendedName>
        <fullName evidence="2">VQ domain-containing protein</fullName>
    </recommendedName>
</protein>
<dbReference type="InterPro" id="IPR039607">
    <property type="entry name" value="VQ_8/17/18/20/21/25"/>
</dbReference>
<dbReference type="Pfam" id="PF05678">
    <property type="entry name" value="VQ"/>
    <property type="match status" value="1"/>
</dbReference>
<dbReference type="InterPro" id="IPR008889">
    <property type="entry name" value="VQ"/>
</dbReference>
<comment type="caution">
    <text evidence="3">The sequence shown here is derived from an EMBL/GenBank/DDBJ whole genome shotgun (WGS) entry which is preliminary data.</text>
</comment>
<sequence length="194" mass="20785">MSPAKLHDDHNQPIRRSSDQINGPRPSPLKLNKDSHTIQKPSSSSSSSSSLAPPPQQQRNGPVIIYTHSPKIIHTQARDFMALVQKLTGHSSRNSDQNHHAPPHQAKTTKPGGGGGGGGVVATLTSVNVSPVMKPPANPFLADIPLFTPNSTEHFFCSPTAMYRLPETTTNVSGNCNNPISPSVLDFLKGLSEY</sequence>
<evidence type="ECO:0000313" key="4">
    <source>
        <dbReference type="Proteomes" id="UP000323000"/>
    </source>
</evidence>
<dbReference type="EMBL" id="VAHF01000008">
    <property type="protein sequence ID" value="TXG57380.1"/>
    <property type="molecule type" value="Genomic_DNA"/>
</dbReference>
<evidence type="ECO:0000256" key="1">
    <source>
        <dbReference type="SAM" id="MobiDB-lite"/>
    </source>
</evidence>
<dbReference type="OrthoDB" id="1917757at2759"/>